<dbReference type="AlphaFoldDB" id="A0AAD7DC80"/>
<comment type="caution">
    <text evidence="2">The sequence shown here is derived from an EMBL/GenBank/DDBJ whole genome shotgun (WGS) entry which is preliminary data.</text>
</comment>
<evidence type="ECO:0000313" key="3">
    <source>
        <dbReference type="Proteomes" id="UP001221757"/>
    </source>
</evidence>
<proteinExistence type="predicted"/>
<evidence type="ECO:0000313" key="2">
    <source>
        <dbReference type="EMBL" id="KAJ7688255.1"/>
    </source>
</evidence>
<reference evidence="2" key="1">
    <citation type="submission" date="2023-03" db="EMBL/GenBank/DDBJ databases">
        <title>Massive genome expansion in bonnet fungi (Mycena s.s.) driven by repeated elements and novel gene families across ecological guilds.</title>
        <authorList>
            <consortium name="Lawrence Berkeley National Laboratory"/>
            <person name="Harder C.B."/>
            <person name="Miyauchi S."/>
            <person name="Viragh M."/>
            <person name="Kuo A."/>
            <person name="Thoen E."/>
            <person name="Andreopoulos B."/>
            <person name="Lu D."/>
            <person name="Skrede I."/>
            <person name="Drula E."/>
            <person name="Henrissat B."/>
            <person name="Morin E."/>
            <person name="Kohler A."/>
            <person name="Barry K."/>
            <person name="LaButti K."/>
            <person name="Morin E."/>
            <person name="Salamov A."/>
            <person name="Lipzen A."/>
            <person name="Mereny Z."/>
            <person name="Hegedus B."/>
            <person name="Baldrian P."/>
            <person name="Stursova M."/>
            <person name="Weitz H."/>
            <person name="Taylor A."/>
            <person name="Grigoriev I.V."/>
            <person name="Nagy L.G."/>
            <person name="Martin F."/>
            <person name="Kauserud H."/>
        </authorList>
    </citation>
    <scope>NUCLEOTIDE SEQUENCE</scope>
    <source>
        <strain evidence="2">CBHHK067</strain>
    </source>
</reference>
<keyword evidence="3" id="KW-1185">Reference proteome</keyword>
<accession>A0AAD7DC80</accession>
<protein>
    <submittedName>
        <fullName evidence="2">Uncharacterized protein</fullName>
    </submittedName>
</protein>
<organism evidence="2 3">
    <name type="scientific">Mycena rosella</name>
    <name type="common">Pink bonnet</name>
    <name type="synonym">Agaricus rosellus</name>
    <dbReference type="NCBI Taxonomy" id="1033263"/>
    <lineage>
        <taxon>Eukaryota</taxon>
        <taxon>Fungi</taxon>
        <taxon>Dikarya</taxon>
        <taxon>Basidiomycota</taxon>
        <taxon>Agaricomycotina</taxon>
        <taxon>Agaricomycetes</taxon>
        <taxon>Agaricomycetidae</taxon>
        <taxon>Agaricales</taxon>
        <taxon>Marasmiineae</taxon>
        <taxon>Mycenaceae</taxon>
        <taxon>Mycena</taxon>
    </lineage>
</organism>
<dbReference type="EMBL" id="JARKIE010000080">
    <property type="protein sequence ID" value="KAJ7688255.1"/>
    <property type="molecule type" value="Genomic_DNA"/>
</dbReference>
<evidence type="ECO:0000256" key="1">
    <source>
        <dbReference type="SAM" id="MobiDB-lite"/>
    </source>
</evidence>
<gene>
    <name evidence="2" type="ORF">B0H17DRAFT_1135712</name>
</gene>
<dbReference type="Proteomes" id="UP001221757">
    <property type="component" value="Unassembled WGS sequence"/>
</dbReference>
<feature type="region of interest" description="Disordered" evidence="1">
    <location>
        <begin position="32"/>
        <end position="59"/>
    </location>
</feature>
<name>A0AAD7DC80_MYCRO</name>
<sequence length="368" mass="39504">MPGQSEMARVQGCRHCRAATWGQAQTANIHDGQRTAPQPAEAQKNPQMEKCTGKAGGTSSVPDGVHGVLVQPLGCFTQWKPGSGGAIEQDAPQVPVPCGPSHCQAQMEAEHPVASGLGSIGRATDGATMPALQNGHGLQSRLLFGENRAIPGDQEASGRDVAGQWTRILAGSGSGEEIVRFWTKSQAGRLGGARINGVCSGLLVVVHVPVNALGRGVCLWEVRIWFPGWFESLPSVQAEGQVGSGFWWHVCCRIAPACVGRLVTNPNMSKPSWVLGKITQFSAEELRFLPDSEARYGMQAPRIAAGFPLELLVTEPKQIFVGAKNPGIFGSRSKQTPVNCKKNCVILGWGGRGMLNWRTKQRLRNVWY</sequence>